<evidence type="ECO:0000256" key="2">
    <source>
        <dbReference type="ARBA" id="ARBA00022737"/>
    </source>
</evidence>
<evidence type="ECO:0000256" key="1">
    <source>
        <dbReference type="ARBA" id="ARBA00022729"/>
    </source>
</evidence>
<dbReference type="NCBIfam" id="TIGR01643">
    <property type="entry name" value="YD_repeat_2x"/>
    <property type="match status" value="1"/>
</dbReference>
<dbReference type="EMBL" id="NPDN01000005">
    <property type="protein sequence ID" value="PJZ25419.1"/>
    <property type="molecule type" value="Genomic_DNA"/>
</dbReference>
<keyword evidence="4" id="KW-1133">Transmembrane helix</keyword>
<evidence type="ECO:0000256" key="3">
    <source>
        <dbReference type="SAM" id="MobiDB-lite"/>
    </source>
</evidence>
<dbReference type="InterPro" id="IPR006530">
    <property type="entry name" value="YD"/>
</dbReference>
<dbReference type="Gene3D" id="2.180.10.10">
    <property type="entry name" value="RHS repeat-associated core"/>
    <property type="match status" value="3"/>
</dbReference>
<dbReference type="Pfam" id="PF13517">
    <property type="entry name" value="FG-GAP_3"/>
    <property type="match status" value="1"/>
</dbReference>
<feature type="transmembrane region" description="Helical" evidence="4">
    <location>
        <begin position="2307"/>
        <end position="2328"/>
    </location>
</feature>
<feature type="region of interest" description="Disordered" evidence="3">
    <location>
        <begin position="1212"/>
        <end position="1240"/>
    </location>
</feature>
<dbReference type="InterPro" id="IPR056823">
    <property type="entry name" value="TEN-like_YD-shell"/>
</dbReference>
<keyword evidence="2" id="KW-0677">Repeat</keyword>
<sequence length="2397" mass="261308">MFKTGRYYVILIFCSAILLLAWNPLRPIYSFFSTFFGLETEIPLPFPDVSVNSYGKPGFSLSIQVPPGTGDIVPAINIQYSGSGSGILGKGWSLGGFPQISKNPNLGVHFVSSDGYTSSQFGEMIFDTNGNYKFKFESFSKAEFDGSVWKVRDKNGIIYEYGKNFSGGSNSRLDSDGVPIAFYLDKVRDRFGNGYDIVYDPENLQSADVLPKEIIYARGNARILFIYEDHSERFGEKIFSLTKSLSRKKRLEKVEVYAKDPSGSENLSEVYEFDYDIVGGETFLSSFHRKNYKPIVFSYSSRSNQAQYVQSSGKTFQNSYRASDPSVKSACETTAAFCACTADWGCIVASKYSAPSLCQIGIENYQDICTNGVEMSFAVPADVDGDGSPEMVRVLGNMDSQRFSVSKLSSWDTENLDPISVSGEPKGNPIGVTTEGRIFPGDFNGDGKTDFLVLKSNGAKGIVYYGPDLSSVEYSELIAENLQQSKPSHFLADVNGDGKTDFLQAKTSTKIQIYLSTGSGFQKSQLLNITDPGSSFQGLVDMDKNGIPDLLRISGTSDPRLILTFYDFKNGNLIELEETEISRSSFGNDGDQFISDLNGDGYPDFAFFSGATSQGIIHYYPFDGRKFRTNGGAAFQTVSVNGAFPSKQKQNSSSSSQVYVEIDLTGDGIRDKVTYNYSDLSNPYFTIEVYDTSASDYLPGFSLYWNQDFTQDLNGDGVPDILRANVSTTEEPDNEDSDSLPQTVTIRNFSVNITNITYYEISIDLKDYLPSTNISGSSSDNAYFNWRNRKEFIDLNGDGRSDFVRYDSSESKLIVSYSKTDSDGNLFYSADGDESWVTGGYLLPLDINEDGKPELLGLNGDKRPLQYSVASSIPFVNTVGYRQFPYESNLELHLLRFRSEVPAGILTKIENGSYVSDGNVSVQLEYSLSKDHPTANGLSLYDPSHPEIFPLVFPDFLTVKLSQKAGSSVFGENSYKYFYSRFYRGGFRNSGYLGFQKIEEKNTISSSITETKYDSSFLESVGIPTAQVRSRNGIKLSESCKNFQKSFSSNGGIQILETDSLENVYRGGQLFQSSTVTKTYDSYGNIVQKDTSINGATASENVSYLNDWNEGVLGKPIDIQVLKNGELVSHRVIEYSNFQISAVKEEMNPGVWKTEAIQSYDSYGNPSLVKESNGNLITIEYDNILHKFPLKMTNGLGQVALKSYDLSNGLELSSTDENGGISRTEYDSQGRPSKSYLPGESDWSEKIEYENTGDLENQLVRKIFRRSNGETWQEDLSNNITKVSKRRSSLVNGTVLVEETRRNLEGQVIRKIDPYLEGSNPFSWTDYTYDQEGNQTKSERNDGTVIESETTGLISKTRELLNGNLIKETVEEKNTLGQVISSTQQGKTTHYSYDTAGRISEIIDPESGTTSIETDFGGRKTKVINPDSGKIEYEYDPNSGKLSKQKYQNGSNIQYIYDSLGRVSQVKGDSPETGPIYYTYEYDDPEKENGIGRLTKVTDPLGTTEFGYDLKGNQNLIVKKLPEEDLEFVIRKKYNQQNQIEETIYPDGSIAKNLYSEAGFLSGITLTPGDGSGSDFPIVQYQGPILEDGELKIQRQLGNGVRTDIYYDLIKRRPSRFVSVKDTEIYQSIEYNYDQFGNYLSILDKKNPVRTQNFQYDSVNRLVSASGVYGTEEYTYSDSGKLLQKGNLFYSYENPSHKNAVTKVTGQNNSYQYSYDGSGNIISRNGESFHYNPFQKLKEIQTEDQDSIRFDYDFSGTRIRKTRSSDSSKIISLGGLYEVSISPGKSTQHTLYFRGNSGDLVAQWTRTDAVLVSYQGESISSGIYGLETTWKTLAWVAKDNSIRGIKYLFLVPGTNLGFLYITILLGLGFGLLSFKEGLWRSVLKFTSPVLIVSFSNCSVLMPGGNGNPPWLVPPQFDSNTPNVSSPYEPGGSGSGAGLPVGGFLFLHPDHLGSITMATDGNGNRIAGGDQGGASHISYKPYGEIQRNDSSGPDVFRYKYNGQEEDKETGLYYFKARYYDPLIGRFLQADSVMDTTRPMGMDLYMYTEGNPIRYTDPSGNSILSSFLERNGLGFLNFNLSLSTFFSNALYVSSQRWSDAGAGIAMALNPMGVIGTALGAGAVASMGVATAAATGLALALGAGMGASAVATILAMNSVGLMGLGLGASSIGSISATTLAGATIGAAALAGAAAVTLGFTVATVAAATGIAAASLVSASAASAAGAAVLVALGALAVASVLVITALAVAVGTALLVSAIIPILASTGLGVGLGLAGATLSPFTLQGYIAGGYSKSSFNNIHWDEKNARIAACYSVAGQVAAVGAFAGYAGLPALGIPAISQVLSADALYWIGMAGTTKSAITGDWRSIVLDTISYYTGIKYLSTIYTAGGAIHGACGGSL</sequence>
<dbReference type="InterPro" id="IPR050708">
    <property type="entry name" value="T6SS_VgrG/RHS"/>
</dbReference>
<dbReference type="RefSeq" id="WP_100706765.1">
    <property type="nucleotide sequence ID" value="NZ_NPDL01000008.1"/>
</dbReference>
<dbReference type="Gene3D" id="2.130.10.130">
    <property type="entry name" value="Integrin alpha, N-terminal"/>
    <property type="match status" value="1"/>
</dbReference>
<feature type="domain" description="Teneurin-like YD-shell" evidence="5">
    <location>
        <begin position="1321"/>
        <end position="1764"/>
    </location>
</feature>
<dbReference type="InterPro" id="IPR028994">
    <property type="entry name" value="Integrin_alpha_N"/>
</dbReference>
<protein>
    <submittedName>
        <fullName evidence="6">Type IV secretion protein Rhs</fullName>
    </submittedName>
</protein>
<feature type="transmembrane region" description="Helical" evidence="4">
    <location>
        <begin position="2267"/>
        <end position="2286"/>
    </location>
</feature>
<evidence type="ECO:0000313" key="6">
    <source>
        <dbReference type="EMBL" id="PJZ25419.1"/>
    </source>
</evidence>
<feature type="transmembrane region" description="Helical" evidence="4">
    <location>
        <begin position="2237"/>
        <end position="2261"/>
    </location>
</feature>
<feature type="transmembrane region" description="Helical" evidence="4">
    <location>
        <begin position="7"/>
        <end position="25"/>
    </location>
</feature>
<comment type="caution">
    <text evidence="6">The sequence shown here is derived from an EMBL/GenBank/DDBJ whole genome shotgun (WGS) entry which is preliminary data.</text>
</comment>
<feature type="transmembrane region" description="Helical" evidence="4">
    <location>
        <begin position="2176"/>
        <end position="2201"/>
    </location>
</feature>
<evidence type="ECO:0000313" key="7">
    <source>
        <dbReference type="Proteomes" id="UP000232196"/>
    </source>
</evidence>
<keyword evidence="1" id="KW-0732">Signal</keyword>
<dbReference type="Pfam" id="PF25023">
    <property type="entry name" value="TEN_YD-shell"/>
    <property type="match status" value="2"/>
</dbReference>
<feature type="transmembrane region" description="Helical" evidence="4">
    <location>
        <begin position="2144"/>
        <end position="2164"/>
    </location>
</feature>
<keyword evidence="4" id="KW-0812">Transmembrane</keyword>
<evidence type="ECO:0000256" key="4">
    <source>
        <dbReference type="SAM" id="Phobius"/>
    </source>
</evidence>
<keyword evidence="7" id="KW-1185">Reference proteome</keyword>
<dbReference type="Proteomes" id="UP000232196">
    <property type="component" value="Unassembled WGS sequence"/>
</dbReference>
<dbReference type="SUPFAM" id="SSF69318">
    <property type="entry name" value="Integrin alpha N-terminal domain"/>
    <property type="match status" value="2"/>
</dbReference>
<evidence type="ECO:0000259" key="5">
    <source>
        <dbReference type="Pfam" id="PF25023"/>
    </source>
</evidence>
<dbReference type="NCBIfam" id="TIGR03696">
    <property type="entry name" value="Rhs_assc_core"/>
    <property type="match status" value="1"/>
</dbReference>
<proteinExistence type="predicted"/>
<organism evidence="6 7">
    <name type="scientific">Leptospira hartskeerlii</name>
    <dbReference type="NCBI Taxonomy" id="2023177"/>
    <lineage>
        <taxon>Bacteria</taxon>
        <taxon>Pseudomonadati</taxon>
        <taxon>Spirochaetota</taxon>
        <taxon>Spirochaetia</taxon>
        <taxon>Leptospirales</taxon>
        <taxon>Leptospiraceae</taxon>
        <taxon>Leptospira</taxon>
    </lineage>
</organism>
<keyword evidence="4" id="KW-0472">Membrane</keyword>
<gene>
    <name evidence="6" type="ORF">CH357_10885</name>
</gene>
<dbReference type="OrthoDB" id="311748at2"/>
<dbReference type="PANTHER" id="PTHR32305">
    <property type="match status" value="1"/>
</dbReference>
<dbReference type="InterPro" id="IPR013517">
    <property type="entry name" value="FG-GAP"/>
</dbReference>
<feature type="transmembrane region" description="Helical" evidence="4">
    <location>
        <begin position="2207"/>
        <end position="2230"/>
    </location>
</feature>
<reference evidence="6 7" key="1">
    <citation type="submission" date="2017-07" db="EMBL/GenBank/DDBJ databases">
        <title>Leptospira spp. isolated from tropical soils.</title>
        <authorList>
            <person name="Thibeaux R."/>
            <person name="Iraola G."/>
            <person name="Ferres I."/>
            <person name="Bierque E."/>
            <person name="Girault D."/>
            <person name="Soupe-Gilbert M.-E."/>
            <person name="Picardeau M."/>
            <person name="Goarant C."/>
        </authorList>
    </citation>
    <scope>NUCLEOTIDE SEQUENCE [LARGE SCALE GENOMIC DNA]</scope>
    <source>
        <strain evidence="6 7">MCA1-C-A1</strain>
    </source>
</reference>
<feature type="domain" description="Teneurin-like YD-shell" evidence="5">
    <location>
        <begin position="1946"/>
        <end position="2051"/>
    </location>
</feature>
<feature type="transmembrane region" description="Helical" evidence="4">
    <location>
        <begin position="1847"/>
        <end position="1874"/>
    </location>
</feature>
<dbReference type="PANTHER" id="PTHR32305:SF15">
    <property type="entry name" value="PROTEIN RHSA-RELATED"/>
    <property type="match status" value="1"/>
</dbReference>
<name>A0A2M9XCW2_9LEPT</name>
<feature type="transmembrane region" description="Helical" evidence="4">
    <location>
        <begin position="2111"/>
        <end position="2138"/>
    </location>
</feature>
<accession>A0A2M9XCW2</accession>
<dbReference type="InterPro" id="IPR022385">
    <property type="entry name" value="Rhs_assc_core"/>
</dbReference>